<keyword evidence="2" id="KW-1185">Reference proteome</keyword>
<organism evidence="1 2">
    <name type="scientific">Puccinia sorghi</name>
    <dbReference type="NCBI Taxonomy" id="27349"/>
    <lineage>
        <taxon>Eukaryota</taxon>
        <taxon>Fungi</taxon>
        <taxon>Dikarya</taxon>
        <taxon>Basidiomycota</taxon>
        <taxon>Pucciniomycotina</taxon>
        <taxon>Pucciniomycetes</taxon>
        <taxon>Pucciniales</taxon>
        <taxon>Pucciniaceae</taxon>
        <taxon>Puccinia</taxon>
    </lineage>
</organism>
<reference evidence="1 2" key="1">
    <citation type="submission" date="2015-08" db="EMBL/GenBank/DDBJ databases">
        <title>Next Generation Sequencing and Analysis of the Genome of Puccinia sorghi L Schw, the Causal Agent of Maize Common Rust.</title>
        <authorList>
            <person name="Rochi L."/>
            <person name="Burguener G."/>
            <person name="Darino M."/>
            <person name="Turjanski A."/>
            <person name="Kreff E."/>
            <person name="Dieguez M.J."/>
            <person name="Sacco F."/>
        </authorList>
    </citation>
    <scope>NUCLEOTIDE SEQUENCE [LARGE SCALE GENOMIC DNA]</scope>
    <source>
        <strain evidence="1 2">RO10H11247</strain>
    </source>
</reference>
<dbReference type="STRING" id="27349.A0A0L6V2N5"/>
<proteinExistence type="predicted"/>
<comment type="caution">
    <text evidence="1">The sequence shown here is derived from an EMBL/GenBank/DDBJ whole genome shotgun (WGS) entry which is preliminary data.</text>
</comment>
<dbReference type="AlphaFoldDB" id="A0A0L6V2N5"/>
<protein>
    <submittedName>
        <fullName evidence="1">Uncharacterized protein</fullName>
    </submittedName>
</protein>
<gene>
    <name evidence="1" type="ORF">VP01_2862g2</name>
</gene>
<sequence>MEKVKWFIGEEQTCFKKVGFLNENAGADKTAGHLKKEDYLVIIKWLKIEWNYDSCFGTGKAPAVGCPAK</sequence>
<dbReference type="EMBL" id="LAVV01007793">
    <property type="protein sequence ID" value="KNZ54757.1"/>
    <property type="molecule type" value="Genomic_DNA"/>
</dbReference>
<accession>A0A0L6V2N5</accession>
<name>A0A0L6V2N5_9BASI</name>
<dbReference type="VEuPathDB" id="FungiDB:VP01_2862g2"/>
<dbReference type="Proteomes" id="UP000037035">
    <property type="component" value="Unassembled WGS sequence"/>
</dbReference>
<evidence type="ECO:0000313" key="1">
    <source>
        <dbReference type="EMBL" id="KNZ54757.1"/>
    </source>
</evidence>
<evidence type="ECO:0000313" key="2">
    <source>
        <dbReference type="Proteomes" id="UP000037035"/>
    </source>
</evidence>
<feature type="non-terminal residue" evidence="1">
    <location>
        <position position="69"/>
    </location>
</feature>